<feature type="domain" description="Xylose isomerase-like TIM barrel" evidence="1">
    <location>
        <begin position="72"/>
        <end position="285"/>
    </location>
</feature>
<evidence type="ECO:0000313" key="2">
    <source>
        <dbReference type="EMBL" id="QPM69572.1"/>
    </source>
</evidence>
<dbReference type="AlphaFoldDB" id="A0A7T1F458"/>
<dbReference type="InterPro" id="IPR036237">
    <property type="entry name" value="Xyl_isomerase-like_sf"/>
</dbReference>
<dbReference type="EMBL" id="CP065383">
    <property type="protein sequence ID" value="QPM69572.1"/>
    <property type="molecule type" value="Genomic_DNA"/>
</dbReference>
<organism evidence="2 3">
    <name type="scientific">Atribacter laminatus</name>
    <dbReference type="NCBI Taxonomy" id="2847778"/>
    <lineage>
        <taxon>Bacteria</taxon>
        <taxon>Pseudomonadati</taxon>
        <taxon>Atribacterota</taxon>
        <taxon>Atribacteria</taxon>
        <taxon>Atribacterales</taxon>
        <taxon>Atribacteraceae</taxon>
        <taxon>Atribacter</taxon>
    </lineage>
</organism>
<evidence type="ECO:0000259" key="1">
    <source>
        <dbReference type="Pfam" id="PF01261"/>
    </source>
</evidence>
<dbReference type="Proteomes" id="UP000594463">
    <property type="component" value="Chromosome"/>
</dbReference>
<name>A0A7T1F458_ATRLM</name>
<dbReference type="Gene3D" id="3.20.20.150">
    <property type="entry name" value="Divalent-metal-dependent TIM barrel enzymes"/>
    <property type="match status" value="1"/>
</dbReference>
<keyword evidence="3" id="KW-1185">Reference proteome</keyword>
<proteinExistence type="predicted"/>
<evidence type="ECO:0000313" key="3">
    <source>
        <dbReference type="Proteomes" id="UP000594463"/>
    </source>
</evidence>
<dbReference type="InterPro" id="IPR013022">
    <property type="entry name" value="Xyl_isomerase-like_TIM-brl"/>
</dbReference>
<dbReference type="Pfam" id="PF01261">
    <property type="entry name" value="AP_endonuc_2"/>
    <property type="match status" value="1"/>
</dbReference>
<accession>A0A7T1F458</accession>
<sequence length="336" mass="39581">MMAFWIHNKIERGQRILKKMQDLEKNFTIELGVKSDPIQYRYSFDWLFNLMAEEGIYNLQLGTFTEFYSLPDSYFFRLKESAQSKGIQISSIFTSHRELGGFLNPEKEYAEITMKNYRRMIEIAAILECPVAGSSMGSVYRDKIEYRPQGIKSFLKFIKDMMVFAKDHGLSWLTLEPMSCYAEPPCNSVELKKIADELVQFHLNQPEKTVRFGYCSDVSHGWANQEKIVIENNLDYFIASFPYLYEFHFKNTDSIYNSTFGFELENLERGIIDVKEVYSILMKKQNEIPVTKVIGYLEHPGPKFGRDYSDYLLDRWLRESLKYLKEQWAEWSAIFS</sequence>
<dbReference type="KEGG" id="alam:RT761_02805"/>
<reference evidence="2 3" key="1">
    <citation type="journal article" date="2021" name="Nat. Commun.">
        <title>Isolation of a member of the candidate phylum Atribacteria reveals a unique cell membrane structure.</title>
        <authorList>
            <person name="Taiki K."/>
            <person name="Nobu M.K."/>
            <person name="Kusada H."/>
            <person name="Meng X.-Y."/>
            <person name="Hosoki N."/>
            <person name="Uematsu K."/>
            <person name="Yoshioka H."/>
            <person name="Kamagata Y."/>
            <person name="Tamaki H."/>
        </authorList>
    </citation>
    <scope>NUCLEOTIDE SEQUENCE [LARGE SCALE GENOMIC DNA]</scope>
    <source>
        <strain evidence="2 3">RT761</strain>
    </source>
</reference>
<dbReference type="SUPFAM" id="SSF51658">
    <property type="entry name" value="Xylose isomerase-like"/>
    <property type="match status" value="1"/>
</dbReference>
<protein>
    <recommendedName>
        <fullName evidence="1">Xylose isomerase-like TIM barrel domain-containing protein</fullName>
    </recommendedName>
</protein>
<gene>
    <name evidence="2" type="ORF">RT761_02805</name>
</gene>